<reference evidence="2 3" key="1">
    <citation type="journal article" date="2014" name="Genome Announc.">
        <title>Draft genome sequence of Sclerotinia borealis, a psychrophilic plant pathogenic fungus.</title>
        <authorList>
            <person name="Mardanov A.V."/>
            <person name="Beletsky A.V."/>
            <person name="Kadnikov V.V."/>
            <person name="Ignatov A.N."/>
            <person name="Ravin N.V."/>
        </authorList>
    </citation>
    <scope>NUCLEOTIDE SEQUENCE [LARGE SCALE GENOMIC DNA]</scope>
    <source>
        <strain evidence="3">F-4157</strain>
    </source>
</reference>
<comment type="caution">
    <text evidence="2">The sequence shown here is derived from an EMBL/GenBank/DDBJ whole genome shotgun (WGS) entry which is preliminary data.</text>
</comment>
<organism evidence="2 3">
    <name type="scientific">Sclerotinia borealis (strain F-4128)</name>
    <dbReference type="NCBI Taxonomy" id="1432307"/>
    <lineage>
        <taxon>Eukaryota</taxon>
        <taxon>Fungi</taxon>
        <taxon>Dikarya</taxon>
        <taxon>Ascomycota</taxon>
        <taxon>Pezizomycotina</taxon>
        <taxon>Leotiomycetes</taxon>
        <taxon>Helotiales</taxon>
        <taxon>Sclerotiniaceae</taxon>
        <taxon>Sclerotinia</taxon>
    </lineage>
</organism>
<protein>
    <submittedName>
        <fullName evidence="2">Uncharacterized protein</fullName>
    </submittedName>
</protein>
<dbReference type="EMBL" id="AYSA01000163">
    <property type="protein sequence ID" value="ESZ95836.1"/>
    <property type="molecule type" value="Genomic_DNA"/>
</dbReference>
<dbReference type="Proteomes" id="UP000019487">
    <property type="component" value="Unassembled WGS sequence"/>
</dbReference>
<dbReference type="OrthoDB" id="3523416at2759"/>
<evidence type="ECO:0000313" key="2">
    <source>
        <dbReference type="EMBL" id="ESZ95836.1"/>
    </source>
</evidence>
<dbReference type="AlphaFoldDB" id="W9CJ24"/>
<accession>W9CJ24</accession>
<gene>
    <name evidence="2" type="ORF">SBOR_3778</name>
</gene>
<dbReference type="HOGENOM" id="CLU_2589437_0_0_1"/>
<keyword evidence="3" id="KW-1185">Reference proteome</keyword>
<proteinExistence type="predicted"/>
<evidence type="ECO:0000313" key="3">
    <source>
        <dbReference type="Proteomes" id="UP000019487"/>
    </source>
</evidence>
<name>W9CJ24_SCLBF</name>
<evidence type="ECO:0000256" key="1">
    <source>
        <dbReference type="SAM" id="MobiDB-lite"/>
    </source>
</evidence>
<feature type="region of interest" description="Disordered" evidence="1">
    <location>
        <begin position="1"/>
        <end position="83"/>
    </location>
</feature>
<feature type="compositionally biased region" description="Polar residues" evidence="1">
    <location>
        <begin position="1"/>
        <end position="17"/>
    </location>
</feature>
<sequence>MNSQAVTNKGSEPQAQPAQVEPKAESKTDLASQEDAAKPDEKTSTPAKADPTPKTETATPEQKAPANPKKKETDRCPRCGATGFLGECQLCSLGIMF</sequence>